<comment type="catalytic activity">
    <reaction evidence="1 10">
        <text>2-phosphoglycolate + H2O = glycolate + phosphate</text>
        <dbReference type="Rhea" id="RHEA:14369"/>
        <dbReference type="ChEBI" id="CHEBI:15377"/>
        <dbReference type="ChEBI" id="CHEBI:29805"/>
        <dbReference type="ChEBI" id="CHEBI:43474"/>
        <dbReference type="ChEBI" id="CHEBI:58033"/>
        <dbReference type="EC" id="3.1.3.18"/>
    </reaction>
</comment>
<protein>
    <recommendedName>
        <fullName evidence="5 10">Phosphoglycolate phosphatase</fullName>
        <shortName evidence="10">PGP</shortName>
        <shortName evidence="10">PGPase</shortName>
        <ecNumber evidence="5 10">3.1.3.18</ecNumber>
    </recommendedName>
</protein>
<evidence type="ECO:0000313" key="11">
    <source>
        <dbReference type="EMBL" id="MDQ2070350.1"/>
    </source>
</evidence>
<comment type="similarity">
    <text evidence="4 10">Belongs to the HAD-like hydrolase superfamily. CbbY/CbbZ/Gph/YieH family.</text>
</comment>
<comment type="function">
    <text evidence="10">Specifically catalyzes the dephosphorylation of 2-phosphoglycolate. Is involved in the dissimilation of the intracellular 2-phosphoglycolate formed during the DNA repair of 3'-phosphoglycolate ends, a major class of DNA lesions induced by oxidative stress.</text>
</comment>
<dbReference type="Gene3D" id="3.40.50.1000">
    <property type="entry name" value="HAD superfamily/HAD-like"/>
    <property type="match status" value="1"/>
</dbReference>
<keyword evidence="7 10" id="KW-0378">Hydrolase</keyword>
<dbReference type="NCBIfam" id="NF009695">
    <property type="entry name" value="PRK13222.1-2"/>
    <property type="match status" value="1"/>
</dbReference>
<evidence type="ECO:0000256" key="8">
    <source>
        <dbReference type="ARBA" id="ARBA00022842"/>
    </source>
</evidence>
<dbReference type="InterPro" id="IPR036412">
    <property type="entry name" value="HAD-like_sf"/>
</dbReference>
<evidence type="ECO:0000256" key="1">
    <source>
        <dbReference type="ARBA" id="ARBA00000830"/>
    </source>
</evidence>
<dbReference type="InterPro" id="IPR050155">
    <property type="entry name" value="HAD-like_hydrolase_sf"/>
</dbReference>
<dbReference type="NCBIfam" id="TIGR01449">
    <property type="entry name" value="PGP_bact"/>
    <property type="match status" value="1"/>
</dbReference>
<keyword evidence="8 10" id="KW-0460">Magnesium</keyword>
<dbReference type="SUPFAM" id="SSF56784">
    <property type="entry name" value="HAD-like"/>
    <property type="match status" value="1"/>
</dbReference>
<organism evidence="11 12">
    <name type="scientific">Natronospira bacteriovora</name>
    <dbReference type="NCBI Taxonomy" id="3069753"/>
    <lineage>
        <taxon>Bacteria</taxon>
        <taxon>Pseudomonadati</taxon>
        <taxon>Pseudomonadota</taxon>
        <taxon>Gammaproteobacteria</taxon>
        <taxon>Natronospirales</taxon>
        <taxon>Natronospiraceae</taxon>
        <taxon>Natronospira</taxon>
    </lineage>
</organism>
<proteinExistence type="inferred from homology"/>
<comment type="pathway">
    <text evidence="3 10">Organic acid metabolism; glycolate biosynthesis; glycolate from 2-phosphoglycolate: step 1/1.</text>
</comment>
<evidence type="ECO:0000256" key="3">
    <source>
        <dbReference type="ARBA" id="ARBA00004818"/>
    </source>
</evidence>
<evidence type="ECO:0000256" key="6">
    <source>
        <dbReference type="ARBA" id="ARBA00022723"/>
    </source>
</evidence>
<dbReference type="SFLD" id="SFLDS00003">
    <property type="entry name" value="Haloacid_Dehalogenase"/>
    <property type="match status" value="1"/>
</dbReference>
<keyword evidence="12" id="KW-1185">Reference proteome</keyword>
<dbReference type="PANTHER" id="PTHR43434">
    <property type="entry name" value="PHOSPHOGLYCOLATE PHOSPHATASE"/>
    <property type="match status" value="1"/>
</dbReference>
<evidence type="ECO:0000256" key="7">
    <source>
        <dbReference type="ARBA" id="ARBA00022801"/>
    </source>
</evidence>
<feature type="binding site" evidence="10">
    <location>
        <position position="185"/>
    </location>
    <ligand>
        <name>Mg(2+)</name>
        <dbReference type="ChEBI" id="CHEBI:18420"/>
    </ligand>
</feature>
<evidence type="ECO:0000256" key="10">
    <source>
        <dbReference type="HAMAP-Rule" id="MF_00495"/>
    </source>
</evidence>
<evidence type="ECO:0000256" key="2">
    <source>
        <dbReference type="ARBA" id="ARBA00001946"/>
    </source>
</evidence>
<dbReference type="InterPro" id="IPR023198">
    <property type="entry name" value="PGP-like_dom2"/>
</dbReference>
<feature type="active site" description="Nucleophile" evidence="10">
    <location>
        <position position="22"/>
    </location>
</feature>
<dbReference type="InterPro" id="IPR006439">
    <property type="entry name" value="HAD-SF_hydro_IA"/>
</dbReference>
<dbReference type="RefSeq" id="WP_306728850.1">
    <property type="nucleotide sequence ID" value="NZ_JAVDDT010000007.1"/>
</dbReference>
<evidence type="ECO:0000313" key="12">
    <source>
        <dbReference type="Proteomes" id="UP001239019"/>
    </source>
</evidence>
<comment type="cofactor">
    <cofactor evidence="2 10">
        <name>Mg(2+)</name>
        <dbReference type="ChEBI" id="CHEBI:18420"/>
    </cofactor>
</comment>
<feature type="binding site" evidence="10">
    <location>
        <position position="22"/>
    </location>
    <ligand>
        <name>Mg(2+)</name>
        <dbReference type="ChEBI" id="CHEBI:18420"/>
    </ligand>
</feature>
<evidence type="ECO:0000256" key="9">
    <source>
        <dbReference type="ARBA" id="ARBA00023277"/>
    </source>
</evidence>
<dbReference type="EC" id="3.1.3.18" evidence="5 10"/>
<evidence type="ECO:0000256" key="5">
    <source>
        <dbReference type="ARBA" id="ARBA00013078"/>
    </source>
</evidence>
<accession>A0ABU0WBN4</accession>
<gene>
    <name evidence="11" type="ORF">RBH19_10705</name>
</gene>
<dbReference type="InterPro" id="IPR037512">
    <property type="entry name" value="PGPase_prok"/>
</dbReference>
<keyword evidence="6 10" id="KW-0479">Metal-binding</keyword>
<keyword evidence="9 10" id="KW-0119">Carbohydrate metabolism</keyword>
<feature type="binding site" evidence="10">
    <location>
        <position position="24"/>
    </location>
    <ligand>
        <name>Mg(2+)</name>
        <dbReference type="ChEBI" id="CHEBI:18420"/>
    </ligand>
</feature>
<dbReference type="NCBIfam" id="TIGR01549">
    <property type="entry name" value="HAD-SF-IA-v1"/>
    <property type="match status" value="1"/>
</dbReference>
<dbReference type="Gene3D" id="1.10.150.240">
    <property type="entry name" value="Putative phosphatase, domain 2"/>
    <property type="match status" value="1"/>
</dbReference>
<dbReference type="Pfam" id="PF13419">
    <property type="entry name" value="HAD_2"/>
    <property type="match status" value="1"/>
</dbReference>
<dbReference type="SFLD" id="SFLDG01135">
    <property type="entry name" value="C1.5.6:_HAD__Beta-PGM__Phospha"/>
    <property type="match status" value="1"/>
</dbReference>
<dbReference type="GO" id="GO:0008967">
    <property type="term" value="F:phosphoglycolate phosphatase activity"/>
    <property type="evidence" value="ECO:0007669"/>
    <property type="project" value="UniProtKB-EC"/>
</dbReference>
<evidence type="ECO:0000256" key="4">
    <source>
        <dbReference type="ARBA" id="ARBA00006171"/>
    </source>
</evidence>
<dbReference type="Proteomes" id="UP001239019">
    <property type="component" value="Unassembled WGS sequence"/>
</dbReference>
<reference evidence="11 12" key="1">
    <citation type="submission" date="2023-08" db="EMBL/GenBank/DDBJ databases">
        <title>Whole-genome sequencing of halo(alkali)philic microorganisms from hypersaline lakes.</title>
        <authorList>
            <person name="Sorokin D.Y."/>
            <person name="Abbas B."/>
            <person name="Merkel A.Y."/>
        </authorList>
    </citation>
    <scope>NUCLEOTIDE SEQUENCE [LARGE SCALE GENOMIC DNA]</scope>
    <source>
        <strain evidence="11 12">AB-CW4</strain>
    </source>
</reference>
<name>A0ABU0WBN4_9GAMM</name>
<dbReference type="PANTHER" id="PTHR43434:SF1">
    <property type="entry name" value="PHOSPHOGLYCOLATE PHOSPHATASE"/>
    <property type="match status" value="1"/>
</dbReference>
<sequence>MSEALALAVNGHRFDTALLIFDLDGTLVDSVPDIAAAVDATAIAADLPPPGEAQVRQWVGSGARRLVRRMLEHGHGRPVTDGKLSEAHELFLAAYAARLVKDSRLYPGAEDLLQTLGKHDIPIACVTNKPEDLARGVLAGMGIENRFHWLLGGDSLEERKPSARPLAWVMQQAGVPATQALLVGDSETDVAAARNAGCSIVAARYGYNRGFVSESDQPDAWFDALSEIRILES</sequence>
<dbReference type="InterPro" id="IPR023214">
    <property type="entry name" value="HAD_sf"/>
</dbReference>
<dbReference type="EMBL" id="JAVDDT010000007">
    <property type="protein sequence ID" value="MDQ2070350.1"/>
    <property type="molecule type" value="Genomic_DNA"/>
</dbReference>
<dbReference type="HAMAP" id="MF_00495">
    <property type="entry name" value="GPH_hydrolase_bact"/>
    <property type="match status" value="1"/>
</dbReference>
<dbReference type="InterPro" id="IPR041492">
    <property type="entry name" value="HAD_2"/>
</dbReference>
<dbReference type="SFLD" id="SFLDG01129">
    <property type="entry name" value="C1.5:_HAD__Beta-PGM__Phosphata"/>
    <property type="match status" value="1"/>
</dbReference>
<comment type="caution">
    <text evidence="11">The sequence shown here is derived from an EMBL/GenBank/DDBJ whole genome shotgun (WGS) entry which is preliminary data.</text>
</comment>